<sequence>MQCNPARFRIEGLEWKGCFTRAWNNGRRLCVGTEQTFFHLERVTANCPAPPFNTPHQNHIPGQTSLMRPKPDYGEQSYVGHDRLRGKIAGITGGDFGIGRAVAIAGAREGLNAVLSFLIEERDDTRETEFWMRKAGRRALLVPEIWGTGMSASNFCGPDSLGVWSDRHFGEERGLPDRAFASGGCR</sequence>
<gene>
    <name evidence="1" type="ORF">GCM10007872_01150</name>
</gene>
<organism evidence="1 2">
    <name type="scientific">Gluconobacter sphaericus NBRC 12467</name>
    <dbReference type="NCBI Taxonomy" id="1307951"/>
    <lineage>
        <taxon>Bacteria</taxon>
        <taxon>Pseudomonadati</taxon>
        <taxon>Pseudomonadota</taxon>
        <taxon>Alphaproteobacteria</taxon>
        <taxon>Acetobacterales</taxon>
        <taxon>Acetobacteraceae</taxon>
        <taxon>Gluconobacter</taxon>
    </lineage>
</organism>
<accession>A0AA37SCJ4</accession>
<dbReference type="InterPro" id="IPR036291">
    <property type="entry name" value="NAD(P)-bd_dom_sf"/>
</dbReference>
<name>A0AA37SCJ4_9PROT</name>
<evidence type="ECO:0000313" key="1">
    <source>
        <dbReference type="EMBL" id="GLQ83207.1"/>
    </source>
</evidence>
<comment type="caution">
    <text evidence="1">The sequence shown here is derived from an EMBL/GenBank/DDBJ whole genome shotgun (WGS) entry which is preliminary data.</text>
</comment>
<keyword evidence="2" id="KW-1185">Reference proteome</keyword>
<dbReference type="EMBL" id="BSNZ01000002">
    <property type="protein sequence ID" value="GLQ83207.1"/>
    <property type="molecule type" value="Genomic_DNA"/>
</dbReference>
<dbReference type="AlphaFoldDB" id="A0AA37SCJ4"/>
<evidence type="ECO:0000313" key="2">
    <source>
        <dbReference type="Proteomes" id="UP001156708"/>
    </source>
</evidence>
<dbReference type="Proteomes" id="UP001156708">
    <property type="component" value="Unassembled WGS sequence"/>
</dbReference>
<protein>
    <submittedName>
        <fullName evidence="1">Uncharacterized protein</fullName>
    </submittedName>
</protein>
<proteinExistence type="predicted"/>
<dbReference type="SUPFAM" id="SSF51735">
    <property type="entry name" value="NAD(P)-binding Rossmann-fold domains"/>
    <property type="match status" value="1"/>
</dbReference>
<reference evidence="2" key="1">
    <citation type="journal article" date="2019" name="Int. J. Syst. Evol. Microbiol.">
        <title>The Global Catalogue of Microorganisms (GCM) 10K type strain sequencing project: providing services to taxonomists for standard genome sequencing and annotation.</title>
        <authorList>
            <consortium name="The Broad Institute Genomics Platform"/>
            <consortium name="The Broad Institute Genome Sequencing Center for Infectious Disease"/>
            <person name="Wu L."/>
            <person name="Ma J."/>
        </authorList>
    </citation>
    <scope>NUCLEOTIDE SEQUENCE [LARGE SCALE GENOMIC DNA]</scope>
    <source>
        <strain evidence="2">NBRC 12467</strain>
    </source>
</reference>
<dbReference type="Gene3D" id="3.40.50.720">
    <property type="entry name" value="NAD(P)-binding Rossmann-like Domain"/>
    <property type="match status" value="1"/>
</dbReference>